<accession>N2C0N8</accession>
<dbReference type="HOGENOM" id="CLU_021027_0_0_11"/>
<dbReference type="PATRIC" id="fig|997872.3.peg.286"/>
<keyword evidence="11" id="KW-1185">Reference proteome</keyword>
<evidence type="ECO:0000313" key="11">
    <source>
        <dbReference type="Proteomes" id="UP000012651"/>
    </source>
</evidence>
<dbReference type="RefSeq" id="WP_002563072.1">
    <property type="nucleotide sequence ID" value="NZ_KB822533.1"/>
</dbReference>
<dbReference type="InterPro" id="IPR038063">
    <property type="entry name" value="Transpep_catalytic_dom"/>
</dbReference>
<evidence type="ECO:0000256" key="5">
    <source>
        <dbReference type="ARBA" id="ARBA00022984"/>
    </source>
</evidence>
<dbReference type="GO" id="GO:0071972">
    <property type="term" value="F:peptidoglycan L,D-transpeptidase activity"/>
    <property type="evidence" value="ECO:0007669"/>
    <property type="project" value="TreeGrafter"/>
</dbReference>
<evidence type="ECO:0000256" key="4">
    <source>
        <dbReference type="ARBA" id="ARBA00022960"/>
    </source>
</evidence>
<dbReference type="InterPro" id="IPR050979">
    <property type="entry name" value="LD-transpeptidase"/>
</dbReference>
<keyword evidence="5 8" id="KW-0573">Peptidoglycan synthesis</keyword>
<feature type="domain" description="L,D-TPase catalytic" evidence="9">
    <location>
        <begin position="572"/>
        <end position="691"/>
    </location>
</feature>
<dbReference type="PANTHER" id="PTHR30582:SF2">
    <property type="entry name" value="L,D-TRANSPEPTIDASE YCIB-RELATED"/>
    <property type="match status" value="1"/>
</dbReference>
<dbReference type="AlphaFoldDB" id="N2C0N8"/>
<keyword evidence="2" id="KW-0808">Transferase</keyword>
<evidence type="ECO:0000313" key="10">
    <source>
        <dbReference type="EMBL" id="EMZ42739.1"/>
    </source>
</evidence>
<dbReference type="Pfam" id="PF19127">
    <property type="entry name" value="Choline_bind_3"/>
    <property type="match status" value="2"/>
</dbReference>
<feature type="active site" description="Nucleophile" evidence="8">
    <location>
        <position position="667"/>
    </location>
</feature>
<dbReference type="SUPFAM" id="SSF141523">
    <property type="entry name" value="L,D-transpeptidase catalytic domain-like"/>
    <property type="match status" value="1"/>
</dbReference>
<comment type="pathway">
    <text evidence="1 8">Cell wall biogenesis; peptidoglycan biosynthesis.</text>
</comment>
<feature type="repeat" description="Cell wall-binding" evidence="7">
    <location>
        <begin position="488"/>
        <end position="508"/>
    </location>
</feature>
<keyword evidence="3" id="KW-0677">Repeat</keyword>
<evidence type="ECO:0000256" key="3">
    <source>
        <dbReference type="ARBA" id="ARBA00022737"/>
    </source>
</evidence>
<evidence type="ECO:0000256" key="7">
    <source>
        <dbReference type="PROSITE-ProRule" id="PRU00591"/>
    </source>
</evidence>
<dbReference type="InterPro" id="IPR005490">
    <property type="entry name" value="LD_TPept_cat_dom"/>
</dbReference>
<keyword evidence="4 8" id="KW-0133">Cell shape</keyword>
<dbReference type="GO" id="GO:0008360">
    <property type="term" value="P:regulation of cell shape"/>
    <property type="evidence" value="ECO:0007669"/>
    <property type="project" value="UniProtKB-UniRule"/>
</dbReference>
<dbReference type="Proteomes" id="UP000012651">
    <property type="component" value="Unassembled WGS sequence"/>
</dbReference>
<dbReference type="GO" id="GO:0016740">
    <property type="term" value="F:transferase activity"/>
    <property type="evidence" value="ECO:0007669"/>
    <property type="project" value="UniProtKB-KW"/>
</dbReference>
<sequence length="691" mass="78846">MKRFSFAKFGLVTLGLSIGITWSLAFTGALAYALPAQQEDPQEASQEQPQEQPLVGWHEQDGKRFFYNEDGTLHTGWLHTEGHWYWADTSTGQIATGWRLINNVWYWLSPQSGTMADSRTLTNGKWSDFSASGAWIGYASGWDYRDGKWYWLESGTRSLGWKYVRGAWYWMDTQGVCVQNQIRQINGAWHAFSSSGAMGQNGWCVADGSWCLASDSGALKRGWQYLNGTWYCLDPGTYRMCTGYLRVGNKSYYFKTSGAMALGWVFDETDRCWYYAQPSASDGHLLSGWQKLNGKWYYLDPTSYKMRTGWLDYAGASYYLENSGAMASSCWKQQHAQACWLDDSGRVAVIQEGDHIRLANGAIPQDGLTRLGDSWFYILNGTVQHGTQVIYGKTHLFDEQTGRAVSGWHTSDDGVTRHYSELGQISTGWERDKTGTWYYFDNNGIALTGWQQLDGKRYYLDPSNGSMHTGWLFYNNHWYWFDNSGAMAKGWVQVKSGSWYYLDSDGKMLTGWQQLGGKWYYLDPNSGRMQTGWIWDGKKYYFLASDGHWISVNAQYYDMFSAAQSYSSATNYLICVDTSGCRVGVYYGQYNNWTPIKEFVCSPGKPSTPTVTGEFSVQSKGYVFGHGYSCYYYTQFYNDYLFHSVLYRQGTFNVLDGRLGQHLSHGCVRLAIENAKWIYDYVPAGSKVVIW</sequence>
<feature type="repeat" description="Cell wall-binding" evidence="7">
    <location>
        <begin position="426"/>
        <end position="446"/>
    </location>
</feature>
<feature type="active site" description="Proton donor/acceptor" evidence="8">
    <location>
        <position position="643"/>
    </location>
</feature>
<organism evidence="10 11">
    <name type="scientific">Atopobium minutum 10063974</name>
    <dbReference type="NCBI Taxonomy" id="997872"/>
    <lineage>
        <taxon>Bacteria</taxon>
        <taxon>Bacillati</taxon>
        <taxon>Actinomycetota</taxon>
        <taxon>Coriobacteriia</taxon>
        <taxon>Coriobacteriales</taxon>
        <taxon>Atopobiaceae</taxon>
        <taxon>Atopobium</taxon>
    </lineage>
</organism>
<dbReference type="Pfam" id="PF01473">
    <property type="entry name" value="Choline_bind_1"/>
    <property type="match status" value="7"/>
</dbReference>
<feature type="repeat" description="Cell wall-binding" evidence="7">
    <location>
        <begin position="509"/>
        <end position="528"/>
    </location>
</feature>
<evidence type="ECO:0000259" key="9">
    <source>
        <dbReference type="PROSITE" id="PS52029"/>
    </source>
</evidence>
<dbReference type="Gene3D" id="2.10.270.10">
    <property type="entry name" value="Cholin Binding"/>
    <property type="match status" value="7"/>
</dbReference>
<name>N2C0N8_9ACTN</name>
<feature type="repeat" description="Cell wall-binding" evidence="7">
    <location>
        <begin position="286"/>
        <end position="305"/>
    </location>
</feature>
<dbReference type="GO" id="GO:0018104">
    <property type="term" value="P:peptidoglycan-protein cross-linking"/>
    <property type="evidence" value="ECO:0007669"/>
    <property type="project" value="TreeGrafter"/>
</dbReference>
<dbReference type="CDD" id="cd16913">
    <property type="entry name" value="YkuD_like"/>
    <property type="match status" value="1"/>
</dbReference>
<dbReference type="Gene3D" id="2.40.440.10">
    <property type="entry name" value="L,D-transpeptidase catalytic domain-like"/>
    <property type="match status" value="1"/>
</dbReference>
<dbReference type="PROSITE" id="PS52029">
    <property type="entry name" value="LD_TPASE"/>
    <property type="match status" value="1"/>
</dbReference>
<proteinExistence type="predicted"/>
<evidence type="ECO:0000256" key="2">
    <source>
        <dbReference type="ARBA" id="ARBA00022679"/>
    </source>
</evidence>
<dbReference type="EMBL" id="AGXC01000001">
    <property type="protein sequence ID" value="EMZ42739.1"/>
    <property type="molecule type" value="Genomic_DNA"/>
</dbReference>
<evidence type="ECO:0000256" key="8">
    <source>
        <dbReference type="PROSITE-ProRule" id="PRU01373"/>
    </source>
</evidence>
<dbReference type="InterPro" id="IPR018337">
    <property type="entry name" value="Cell_wall/Cho-bd_repeat"/>
</dbReference>
<dbReference type="SUPFAM" id="SSF69360">
    <property type="entry name" value="Cell wall binding repeat"/>
    <property type="match status" value="3"/>
</dbReference>
<dbReference type="UniPathway" id="UPA00219"/>
<dbReference type="PROSITE" id="PS51170">
    <property type="entry name" value="CW"/>
    <property type="match status" value="5"/>
</dbReference>
<gene>
    <name evidence="10" type="ORF">HMPREF1091_00297</name>
</gene>
<dbReference type="GO" id="GO:0071555">
    <property type="term" value="P:cell wall organization"/>
    <property type="evidence" value="ECO:0007669"/>
    <property type="project" value="UniProtKB-UniRule"/>
</dbReference>
<evidence type="ECO:0000256" key="1">
    <source>
        <dbReference type="ARBA" id="ARBA00004752"/>
    </source>
</evidence>
<feature type="repeat" description="Cell wall-binding" evidence="7">
    <location>
        <begin position="468"/>
        <end position="487"/>
    </location>
</feature>
<dbReference type="PANTHER" id="PTHR30582">
    <property type="entry name" value="L,D-TRANSPEPTIDASE"/>
    <property type="match status" value="1"/>
</dbReference>
<protein>
    <recommendedName>
        <fullName evidence="9">L,D-TPase catalytic domain-containing protein</fullName>
    </recommendedName>
</protein>
<dbReference type="GO" id="GO:0005576">
    <property type="term" value="C:extracellular region"/>
    <property type="evidence" value="ECO:0007669"/>
    <property type="project" value="TreeGrafter"/>
</dbReference>
<reference evidence="10 11" key="1">
    <citation type="submission" date="2013-03" db="EMBL/GenBank/DDBJ databases">
        <title>The Genome Sequence of Atopobium minutum 10063974.</title>
        <authorList>
            <consortium name="The Broad Institute Genome Sequencing Platform"/>
            <person name="Earl A."/>
            <person name="Ward D."/>
            <person name="Feldgarden M."/>
            <person name="Gevers D."/>
            <person name="Lambert T."/>
            <person name="Marvaud J.-C."/>
            <person name="Courvalin P."/>
            <person name="Walker B."/>
            <person name="Young S.K."/>
            <person name="Zeng Q."/>
            <person name="Gargeya S."/>
            <person name="Fitzgerald M."/>
            <person name="Haas B."/>
            <person name="Abouelleil A."/>
            <person name="Alvarado L."/>
            <person name="Arachchi H.M."/>
            <person name="Berlin A.M."/>
            <person name="Chapman S.B."/>
            <person name="Dewar J."/>
            <person name="Goldberg J."/>
            <person name="Griggs A."/>
            <person name="Gujja S."/>
            <person name="Hansen M."/>
            <person name="Howarth C."/>
            <person name="Imamovic A."/>
            <person name="Larimer J."/>
            <person name="McCowan C."/>
            <person name="Murphy C."/>
            <person name="Neiman D."/>
            <person name="Pearson M."/>
            <person name="Priest M."/>
            <person name="Roberts A."/>
            <person name="Saif S."/>
            <person name="Shea T."/>
            <person name="Sisk P."/>
            <person name="Sykes S."/>
            <person name="Wortman J."/>
            <person name="Nusbaum C."/>
            <person name="Birren B."/>
        </authorList>
    </citation>
    <scope>NUCLEOTIDE SEQUENCE [LARGE SCALE GENOMIC DNA]</scope>
    <source>
        <strain evidence="10 11">10063974</strain>
    </source>
</reference>
<keyword evidence="6 8" id="KW-0961">Cell wall biogenesis/degradation</keyword>
<evidence type="ECO:0000256" key="6">
    <source>
        <dbReference type="ARBA" id="ARBA00023316"/>
    </source>
</evidence>
<comment type="caution">
    <text evidence="10">The sequence shown here is derived from an EMBL/GenBank/DDBJ whole genome shotgun (WGS) entry which is preliminary data.</text>
</comment>
<dbReference type="Pfam" id="PF03734">
    <property type="entry name" value="YkuD"/>
    <property type="match status" value="1"/>
</dbReference>